<proteinExistence type="inferred from homology"/>
<dbReference type="PANTHER" id="PTHR13774:SF39">
    <property type="entry name" value="BIOSYNTHESIS PROTEIN, PUTATIVE-RELATED"/>
    <property type="match status" value="1"/>
</dbReference>
<dbReference type="EMBL" id="JBHSNG010000013">
    <property type="protein sequence ID" value="MFC5582052.1"/>
    <property type="molecule type" value="Genomic_DNA"/>
</dbReference>
<dbReference type="SUPFAM" id="SSF54506">
    <property type="entry name" value="Diaminopimelate epimerase-like"/>
    <property type="match status" value="1"/>
</dbReference>
<evidence type="ECO:0000313" key="4">
    <source>
        <dbReference type="Proteomes" id="UP001596111"/>
    </source>
</evidence>
<sequence>MEKIYRVYQVDAFTRARFTGNPAGVVPDADGLSEAQMQAIARELHNSETAFILRPEADDHDVRVRFFTPTTEVPICGHATIAAHYVRAIEGSAPRGTVRQLTGAGVLQVDIEPTDGDDFRIWMHQRPPTFGPVLTKAVRHALIAALAIDEQDLGQGPIEIVSTGHSKVMVPLRSRTVLDQLEPDLSALAALSRDIGCNGYHLFTLADPDPDPAPGVLAHARMFAPAIGIPEDPVTGNGNGPLGAYLVRHRLVSLVSGQGVFSCTMRQGEAMGRAGEVKVEITIDPGALMPSAVRIGGEAVVVFRTELRL</sequence>
<comment type="similarity">
    <text evidence="1">Belongs to the PhzF family.</text>
</comment>
<dbReference type="GO" id="GO:0016853">
    <property type="term" value="F:isomerase activity"/>
    <property type="evidence" value="ECO:0007669"/>
    <property type="project" value="UniProtKB-KW"/>
</dbReference>
<dbReference type="Proteomes" id="UP001596111">
    <property type="component" value="Unassembled WGS sequence"/>
</dbReference>
<accession>A0ABW0SYZ0</accession>
<comment type="caution">
    <text evidence="3">The sequence shown here is derived from an EMBL/GenBank/DDBJ whole genome shotgun (WGS) entry which is preliminary data.</text>
</comment>
<dbReference type="Gene3D" id="3.10.310.10">
    <property type="entry name" value="Diaminopimelate Epimerase, Chain A, domain 1"/>
    <property type="match status" value="2"/>
</dbReference>
<dbReference type="PIRSF" id="PIRSF016184">
    <property type="entry name" value="PhzC_PhzF"/>
    <property type="match status" value="1"/>
</dbReference>
<dbReference type="RefSeq" id="WP_377327768.1">
    <property type="nucleotide sequence ID" value="NZ_JBHSNG010000013.1"/>
</dbReference>
<evidence type="ECO:0000256" key="2">
    <source>
        <dbReference type="ARBA" id="ARBA00023235"/>
    </source>
</evidence>
<dbReference type="InterPro" id="IPR003719">
    <property type="entry name" value="Phenazine_PhzF-like"/>
</dbReference>
<keyword evidence="4" id="KW-1185">Reference proteome</keyword>
<protein>
    <submittedName>
        <fullName evidence="3">PhzF family isomerase</fullName>
    </submittedName>
</protein>
<evidence type="ECO:0000256" key="1">
    <source>
        <dbReference type="ARBA" id="ARBA00008270"/>
    </source>
</evidence>
<dbReference type="Pfam" id="PF02567">
    <property type="entry name" value="PhzC-PhzF"/>
    <property type="match status" value="1"/>
</dbReference>
<keyword evidence="2 3" id="KW-0413">Isomerase</keyword>
<gene>
    <name evidence="3" type="ORF">ACFPPB_13095</name>
</gene>
<dbReference type="PANTHER" id="PTHR13774">
    <property type="entry name" value="PHENAZINE BIOSYNTHESIS PROTEIN"/>
    <property type="match status" value="1"/>
</dbReference>
<name>A0ABW0SYZ0_9GAMM</name>
<reference evidence="4" key="1">
    <citation type="journal article" date="2019" name="Int. J. Syst. Evol. Microbiol.">
        <title>The Global Catalogue of Microorganisms (GCM) 10K type strain sequencing project: providing services to taxonomists for standard genome sequencing and annotation.</title>
        <authorList>
            <consortium name="The Broad Institute Genomics Platform"/>
            <consortium name="The Broad Institute Genome Sequencing Center for Infectious Disease"/>
            <person name="Wu L."/>
            <person name="Ma J."/>
        </authorList>
    </citation>
    <scope>NUCLEOTIDE SEQUENCE [LARGE SCALE GENOMIC DNA]</scope>
    <source>
        <strain evidence="4">CGMCC 1.13587</strain>
    </source>
</reference>
<dbReference type="NCBIfam" id="TIGR00654">
    <property type="entry name" value="PhzF_family"/>
    <property type="match status" value="1"/>
</dbReference>
<evidence type="ECO:0000313" key="3">
    <source>
        <dbReference type="EMBL" id="MFC5582052.1"/>
    </source>
</evidence>
<dbReference type="NCBIfam" id="NF007625">
    <property type="entry name" value="PRK10281.1"/>
    <property type="match status" value="1"/>
</dbReference>
<organism evidence="3 4">
    <name type="scientific">Rhodanobacter terrae</name>
    <dbReference type="NCBI Taxonomy" id="418647"/>
    <lineage>
        <taxon>Bacteria</taxon>
        <taxon>Pseudomonadati</taxon>
        <taxon>Pseudomonadota</taxon>
        <taxon>Gammaproteobacteria</taxon>
        <taxon>Lysobacterales</taxon>
        <taxon>Rhodanobacteraceae</taxon>
        <taxon>Rhodanobacter</taxon>
    </lineage>
</organism>